<protein>
    <recommendedName>
        <fullName evidence="4">DUF5058 domain-containing protein</fullName>
    </recommendedName>
</protein>
<sequence>MDVKEFMNSPMMWIMSSFMIINILIMAAVFMRQAFKAAEEMGMEKTECIAGLRSSMITAIGPSFAPVIVLIALMATIGGPTAWMRMNDIGAARTELAMAQISANMAGSSIEGNALSLAGFVFILWGAALNNSGWIIIGGYGAPFLDKAVIYLKENFNATWIKLLMAAASFGLFATLLSNSIIKKTISLNNLYAALISFVVMLIIGKAFAKYKRLQEFSLGIAMLVGMFVAAFFF</sequence>
<dbReference type="RefSeq" id="WP_007070860.1">
    <property type="nucleotide sequence ID" value="NZ_GG698602.1"/>
</dbReference>
<feature type="transmembrane region" description="Helical" evidence="1">
    <location>
        <begin position="56"/>
        <end position="77"/>
    </location>
</feature>
<dbReference type="AlphaFoldDB" id="C9LQU3"/>
<feature type="transmembrane region" description="Helical" evidence="1">
    <location>
        <begin position="12"/>
        <end position="35"/>
    </location>
</feature>
<keyword evidence="1" id="KW-0472">Membrane</keyword>
<dbReference type="HOGENOM" id="CLU_101764_0_0_9"/>
<reference evidence="2" key="1">
    <citation type="submission" date="2009-09" db="EMBL/GenBank/DDBJ databases">
        <authorList>
            <person name="Weinstock G."/>
            <person name="Sodergren E."/>
            <person name="Clifton S."/>
            <person name="Fulton L."/>
            <person name="Fulton B."/>
            <person name="Courtney L."/>
            <person name="Fronick C."/>
            <person name="Harrison M."/>
            <person name="Strong C."/>
            <person name="Farmer C."/>
            <person name="Delahaunty K."/>
            <person name="Markovic C."/>
            <person name="Hall O."/>
            <person name="Minx P."/>
            <person name="Tomlinson C."/>
            <person name="Mitreva M."/>
            <person name="Nelson J."/>
            <person name="Hou S."/>
            <person name="Wollam A."/>
            <person name="Pepin K.H."/>
            <person name="Johnson M."/>
            <person name="Bhonagiri V."/>
            <person name="Nash W.E."/>
            <person name="Warren W."/>
            <person name="Chinwalla A."/>
            <person name="Mardis E.R."/>
            <person name="Wilson R.K."/>
        </authorList>
    </citation>
    <scope>NUCLEOTIDE SEQUENCE [LARGE SCALE GENOMIC DNA]</scope>
    <source>
        <strain evidence="2">DSM 15470</strain>
    </source>
</reference>
<dbReference type="InterPro" id="IPR032479">
    <property type="entry name" value="DUF5058"/>
</dbReference>
<feature type="transmembrane region" description="Helical" evidence="1">
    <location>
        <begin position="163"/>
        <end position="182"/>
    </location>
</feature>
<feature type="transmembrane region" description="Helical" evidence="1">
    <location>
        <begin position="117"/>
        <end position="142"/>
    </location>
</feature>
<accession>C9LQU3</accession>
<name>C9LQU3_9FIRM</name>
<feature type="transmembrane region" description="Helical" evidence="1">
    <location>
        <begin position="188"/>
        <end position="205"/>
    </location>
</feature>
<dbReference type="Proteomes" id="UP000004736">
    <property type="component" value="Unassembled WGS sequence"/>
</dbReference>
<proteinExistence type="predicted"/>
<dbReference type="Pfam" id="PF16481">
    <property type="entry name" value="DUF5058"/>
    <property type="match status" value="1"/>
</dbReference>
<dbReference type="eggNOG" id="ENOG502ZA1I">
    <property type="taxonomic scope" value="Bacteria"/>
</dbReference>
<keyword evidence="1" id="KW-0812">Transmembrane</keyword>
<dbReference type="STRING" id="592028.GCWU000321_01925"/>
<evidence type="ECO:0000256" key="1">
    <source>
        <dbReference type="SAM" id="Phobius"/>
    </source>
</evidence>
<keyword evidence="1" id="KW-1133">Transmembrane helix</keyword>
<evidence type="ECO:0000313" key="3">
    <source>
        <dbReference type="Proteomes" id="UP000004736"/>
    </source>
</evidence>
<dbReference type="GeneID" id="78278397"/>
<dbReference type="EMBL" id="ACIM02000001">
    <property type="protein sequence ID" value="EEW97929.1"/>
    <property type="molecule type" value="Genomic_DNA"/>
</dbReference>
<keyword evidence="3" id="KW-1185">Reference proteome</keyword>
<feature type="transmembrane region" description="Helical" evidence="1">
    <location>
        <begin position="217"/>
        <end position="233"/>
    </location>
</feature>
<gene>
    <name evidence="2" type="ORF">GCWU000321_01925</name>
</gene>
<dbReference type="OrthoDB" id="86868at2"/>
<evidence type="ECO:0000313" key="2">
    <source>
        <dbReference type="EMBL" id="EEW97929.1"/>
    </source>
</evidence>
<evidence type="ECO:0008006" key="4">
    <source>
        <dbReference type="Google" id="ProtNLM"/>
    </source>
</evidence>
<comment type="caution">
    <text evidence="2">The sequence shown here is derived from an EMBL/GenBank/DDBJ whole genome shotgun (WGS) entry which is preliminary data.</text>
</comment>
<organism evidence="2 3">
    <name type="scientific">Dialister invisus DSM 15470</name>
    <dbReference type="NCBI Taxonomy" id="592028"/>
    <lineage>
        <taxon>Bacteria</taxon>
        <taxon>Bacillati</taxon>
        <taxon>Bacillota</taxon>
        <taxon>Negativicutes</taxon>
        <taxon>Veillonellales</taxon>
        <taxon>Veillonellaceae</taxon>
        <taxon>Dialister</taxon>
    </lineage>
</organism>